<organism evidence="2 3">
    <name type="scientific">Azohydromonas caseinilytica</name>
    <dbReference type="NCBI Taxonomy" id="2728836"/>
    <lineage>
        <taxon>Bacteria</taxon>
        <taxon>Pseudomonadati</taxon>
        <taxon>Pseudomonadota</taxon>
        <taxon>Betaproteobacteria</taxon>
        <taxon>Burkholderiales</taxon>
        <taxon>Sphaerotilaceae</taxon>
        <taxon>Azohydromonas</taxon>
    </lineage>
</organism>
<protein>
    <submittedName>
        <fullName evidence="2">Uncharacterized protein</fullName>
    </submittedName>
</protein>
<keyword evidence="3" id="KW-1185">Reference proteome</keyword>
<reference evidence="2 3" key="1">
    <citation type="submission" date="2020-04" db="EMBL/GenBank/DDBJ databases">
        <title>Azohydromonas sp. isolated from soil.</title>
        <authorList>
            <person name="Dahal R.H."/>
        </authorList>
    </citation>
    <scope>NUCLEOTIDE SEQUENCE [LARGE SCALE GENOMIC DNA]</scope>
    <source>
        <strain evidence="2 3">G-1-1-14</strain>
    </source>
</reference>
<evidence type="ECO:0000313" key="2">
    <source>
        <dbReference type="EMBL" id="NML17089.1"/>
    </source>
</evidence>
<dbReference type="EMBL" id="JABBFW010000015">
    <property type="protein sequence ID" value="NML17089.1"/>
    <property type="molecule type" value="Genomic_DNA"/>
</dbReference>
<accession>A0A848FFK3</accession>
<feature type="chain" id="PRO_5033067517" evidence="1">
    <location>
        <begin position="22"/>
        <end position="364"/>
    </location>
</feature>
<evidence type="ECO:0000256" key="1">
    <source>
        <dbReference type="SAM" id="SignalP"/>
    </source>
</evidence>
<evidence type="ECO:0000313" key="3">
    <source>
        <dbReference type="Proteomes" id="UP000574067"/>
    </source>
</evidence>
<comment type="caution">
    <text evidence="2">The sequence shown here is derived from an EMBL/GenBank/DDBJ whole genome shotgun (WGS) entry which is preliminary data.</text>
</comment>
<dbReference type="InterPro" id="IPR014262">
    <property type="entry name" value="HAF_rpt"/>
</dbReference>
<proteinExistence type="predicted"/>
<sequence length="364" mass="39529">MKRRNFTISVVASGLVPGAYAAGLDQGGQAQPRAAVIPNYDIFSLGTFQGGRSAAFAVSSNRKAAGYVSFDIQGGYRPALFFPGEVPKPIYTDGPGEARGINARIEVVGWFRQGSFTQAFRYRNDTLQTLAALGGGHSHAAGINNRSEIVGWSEAAPGASHAMYWWEQQMVDLGTWGGYAAQATAINERGDIVGFREVVLNGVGVRQGVRLMRGKSPQLMPTPPGFTNVVPTAINNKGDIAGYVHTTDLLWTRQGFIYTAEGEYKLTPMLNGQPTVALGVNNRRDMVGFVFDGNADPRNGGAMWIDEGQTRIRLIPPYDPNQPGWYRLGDVAGINDAGVIVGYGRYRYSDLVWRTEACMLIPRK</sequence>
<feature type="signal peptide" evidence="1">
    <location>
        <begin position="1"/>
        <end position="21"/>
    </location>
</feature>
<dbReference type="AlphaFoldDB" id="A0A848FFK3"/>
<dbReference type="Proteomes" id="UP000574067">
    <property type="component" value="Unassembled WGS sequence"/>
</dbReference>
<name>A0A848FFK3_9BURK</name>
<dbReference type="NCBIfam" id="TIGR02913">
    <property type="entry name" value="HAF_rpt"/>
    <property type="match status" value="1"/>
</dbReference>
<dbReference type="RefSeq" id="WP_169161996.1">
    <property type="nucleotide sequence ID" value="NZ_JABBFW010000015.1"/>
</dbReference>
<gene>
    <name evidence="2" type="ORF">HHL10_19100</name>
</gene>
<keyword evidence="1" id="KW-0732">Signal</keyword>